<dbReference type="EMBL" id="DVLW01000049">
    <property type="protein sequence ID" value="HIT93914.1"/>
    <property type="molecule type" value="Genomic_DNA"/>
</dbReference>
<organism evidence="1 2">
    <name type="scientific">Candidatus Faecivivens stercoripullorum</name>
    <dbReference type="NCBI Taxonomy" id="2840805"/>
    <lineage>
        <taxon>Bacteria</taxon>
        <taxon>Bacillati</taxon>
        <taxon>Bacillota</taxon>
        <taxon>Clostridia</taxon>
        <taxon>Eubacteriales</taxon>
        <taxon>Oscillospiraceae</taxon>
        <taxon>Oscillospiraceae incertae sedis</taxon>
        <taxon>Candidatus Faecivivens</taxon>
    </lineage>
</organism>
<evidence type="ECO:0000313" key="1">
    <source>
        <dbReference type="EMBL" id="HIT93914.1"/>
    </source>
</evidence>
<reference evidence="1" key="2">
    <citation type="journal article" date="2021" name="PeerJ">
        <title>Extensive microbial diversity within the chicken gut microbiome revealed by metagenomics and culture.</title>
        <authorList>
            <person name="Gilroy R."/>
            <person name="Ravi A."/>
            <person name="Getino M."/>
            <person name="Pursley I."/>
            <person name="Horton D.L."/>
            <person name="Alikhan N.F."/>
            <person name="Baker D."/>
            <person name="Gharbi K."/>
            <person name="Hall N."/>
            <person name="Watson M."/>
            <person name="Adriaenssens E.M."/>
            <person name="Foster-Nyarko E."/>
            <person name="Jarju S."/>
            <person name="Secka A."/>
            <person name="Antonio M."/>
            <person name="Oren A."/>
            <person name="Chaudhuri R.R."/>
            <person name="La Ragione R."/>
            <person name="Hildebrand F."/>
            <person name="Pallen M.J."/>
        </authorList>
    </citation>
    <scope>NUCLEOTIDE SEQUENCE</scope>
    <source>
        <strain evidence="1">ChiBcec7-5410</strain>
    </source>
</reference>
<dbReference type="InterPro" id="IPR046117">
    <property type="entry name" value="DUF6054"/>
</dbReference>
<dbReference type="Pfam" id="PF19524">
    <property type="entry name" value="DUF6054"/>
    <property type="match status" value="1"/>
</dbReference>
<evidence type="ECO:0000313" key="2">
    <source>
        <dbReference type="Proteomes" id="UP000824160"/>
    </source>
</evidence>
<accession>A0A9D1H6V1</accession>
<sequence length="109" mass="11934">MAKYERSFNLPLQTVVRKVEDVVLQGSMSASLEACSDFTFHGVGCAVRVFERYSWLGSNRVSMSVTMIGDDHATRLVAVTSGGSQAVFFKVNTWGEESFLDTLTTALEG</sequence>
<dbReference type="Proteomes" id="UP000824160">
    <property type="component" value="Unassembled WGS sequence"/>
</dbReference>
<dbReference type="AlphaFoldDB" id="A0A9D1H6V1"/>
<gene>
    <name evidence="1" type="ORF">IAC43_01890</name>
</gene>
<proteinExistence type="predicted"/>
<comment type="caution">
    <text evidence="1">The sequence shown here is derived from an EMBL/GenBank/DDBJ whole genome shotgun (WGS) entry which is preliminary data.</text>
</comment>
<reference evidence="1" key="1">
    <citation type="submission" date="2020-10" db="EMBL/GenBank/DDBJ databases">
        <authorList>
            <person name="Gilroy R."/>
        </authorList>
    </citation>
    <scope>NUCLEOTIDE SEQUENCE</scope>
    <source>
        <strain evidence="1">ChiBcec7-5410</strain>
    </source>
</reference>
<protein>
    <submittedName>
        <fullName evidence="1">Uncharacterized protein</fullName>
    </submittedName>
</protein>
<name>A0A9D1H6V1_9FIRM</name>